<proteinExistence type="predicted"/>
<evidence type="ECO:0000313" key="2">
    <source>
        <dbReference type="Proteomes" id="UP001310594"/>
    </source>
</evidence>
<evidence type="ECO:0008006" key="3">
    <source>
        <dbReference type="Google" id="ProtNLM"/>
    </source>
</evidence>
<comment type="caution">
    <text evidence="1">The sequence shown here is derived from an EMBL/GenBank/DDBJ whole genome shotgun (WGS) entry which is preliminary data.</text>
</comment>
<protein>
    <recommendedName>
        <fullName evidence="3">F-box domain-containing protein</fullName>
    </recommendedName>
</protein>
<dbReference type="SUPFAM" id="SSF81383">
    <property type="entry name" value="F-box domain"/>
    <property type="match status" value="1"/>
</dbReference>
<accession>A0AAN7WHV1</accession>
<dbReference type="EMBL" id="JAVRQU010000003">
    <property type="protein sequence ID" value="KAK5705397.1"/>
    <property type="molecule type" value="Genomic_DNA"/>
</dbReference>
<dbReference type="Proteomes" id="UP001310594">
    <property type="component" value="Unassembled WGS sequence"/>
</dbReference>
<name>A0AAN7WHV1_9PEZI</name>
<reference evidence="1" key="1">
    <citation type="submission" date="2023-08" db="EMBL/GenBank/DDBJ databases">
        <title>Black Yeasts Isolated from many extreme environments.</title>
        <authorList>
            <person name="Coleine C."/>
            <person name="Stajich J.E."/>
            <person name="Selbmann L."/>
        </authorList>
    </citation>
    <scope>NUCLEOTIDE SEQUENCE</scope>
    <source>
        <strain evidence="1">CCFEE 5810</strain>
    </source>
</reference>
<dbReference type="AlphaFoldDB" id="A0AAN7WHV1"/>
<organism evidence="1 2">
    <name type="scientific">Elasticomyces elasticus</name>
    <dbReference type="NCBI Taxonomy" id="574655"/>
    <lineage>
        <taxon>Eukaryota</taxon>
        <taxon>Fungi</taxon>
        <taxon>Dikarya</taxon>
        <taxon>Ascomycota</taxon>
        <taxon>Pezizomycotina</taxon>
        <taxon>Dothideomycetes</taxon>
        <taxon>Dothideomycetidae</taxon>
        <taxon>Mycosphaerellales</taxon>
        <taxon>Teratosphaeriaceae</taxon>
        <taxon>Elasticomyces</taxon>
    </lineage>
</organism>
<gene>
    <name evidence="1" type="ORF">LTR97_002515</name>
</gene>
<evidence type="ECO:0000313" key="1">
    <source>
        <dbReference type="EMBL" id="KAK5705397.1"/>
    </source>
</evidence>
<dbReference type="InterPro" id="IPR036047">
    <property type="entry name" value="F-box-like_dom_sf"/>
</dbReference>
<sequence>MILLRLPNELLISIFEAIPDILSALRFACTNKRLRGIWNDDITGHQIVRAILSSQIPAYDEAVDLATTEVEVAESQISLSIPPSLWLPRLLSNAEMARSVCWLFTDYIDKFPESRYQRHTSFTSLPSSYYLIRQLVTAHRQNANSKISKLVSEMEGSSPKTLQTHWELYMFMCEYMDEAEQERHDMLKVKARAAEDYIYGPVNKEEWETTFWVLESALENKSDEY</sequence>